<keyword evidence="1" id="KW-0472">Membrane</keyword>
<protein>
    <submittedName>
        <fullName evidence="2">Uncharacterized protein</fullName>
    </submittedName>
</protein>
<name>A0A4Y2IVS2_ARAVE</name>
<organism evidence="2 3">
    <name type="scientific">Araneus ventricosus</name>
    <name type="common">Orbweaver spider</name>
    <name type="synonym">Epeira ventricosa</name>
    <dbReference type="NCBI Taxonomy" id="182803"/>
    <lineage>
        <taxon>Eukaryota</taxon>
        <taxon>Metazoa</taxon>
        <taxon>Ecdysozoa</taxon>
        <taxon>Arthropoda</taxon>
        <taxon>Chelicerata</taxon>
        <taxon>Arachnida</taxon>
        <taxon>Araneae</taxon>
        <taxon>Araneomorphae</taxon>
        <taxon>Entelegynae</taxon>
        <taxon>Araneoidea</taxon>
        <taxon>Araneidae</taxon>
        <taxon>Araneus</taxon>
    </lineage>
</organism>
<comment type="caution">
    <text evidence="2">The sequence shown here is derived from an EMBL/GenBank/DDBJ whole genome shotgun (WGS) entry which is preliminary data.</text>
</comment>
<keyword evidence="1" id="KW-1133">Transmembrane helix</keyword>
<sequence>MQNDPPEDTFHEMLRLTRVKKRPFLAPEFRFGITNCTSFVYLLISIFFSLNTLPFRSQGVVLSCLLVIFVLKLDKSSNHSRAPSFMVLIGCVQPRSLSA</sequence>
<dbReference type="Proteomes" id="UP000499080">
    <property type="component" value="Unassembled WGS sequence"/>
</dbReference>
<feature type="transmembrane region" description="Helical" evidence="1">
    <location>
        <begin position="29"/>
        <end position="49"/>
    </location>
</feature>
<evidence type="ECO:0000313" key="2">
    <source>
        <dbReference type="EMBL" id="GBM81760.1"/>
    </source>
</evidence>
<accession>A0A4Y2IVS2</accession>
<reference evidence="2 3" key="1">
    <citation type="journal article" date="2019" name="Sci. Rep.">
        <title>Orb-weaving spider Araneus ventricosus genome elucidates the spidroin gene catalogue.</title>
        <authorList>
            <person name="Kono N."/>
            <person name="Nakamura H."/>
            <person name="Ohtoshi R."/>
            <person name="Moran D.A.P."/>
            <person name="Shinohara A."/>
            <person name="Yoshida Y."/>
            <person name="Fujiwara M."/>
            <person name="Mori M."/>
            <person name="Tomita M."/>
            <person name="Arakawa K."/>
        </authorList>
    </citation>
    <scope>NUCLEOTIDE SEQUENCE [LARGE SCALE GENOMIC DNA]</scope>
</reference>
<dbReference type="EMBL" id="BGPR01002965">
    <property type="protein sequence ID" value="GBM81760.1"/>
    <property type="molecule type" value="Genomic_DNA"/>
</dbReference>
<evidence type="ECO:0000256" key="1">
    <source>
        <dbReference type="SAM" id="Phobius"/>
    </source>
</evidence>
<proteinExistence type="predicted"/>
<keyword evidence="3" id="KW-1185">Reference proteome</keyword>
<gene>
    <name evidence="2" type="ORF">AVEN_114316_1</name>
</gene>
<keyword evidence="1" id="KW-0812">Transmembrane</keyword>
<dbReference type="AlphaFoldDB" id="A0A4Y2IVS2"/>
<evidence type="ECO:0000313" key="3">
    <source>
        <dbReference type="Proteomes" id="UP000499080"/>
    </source>
</evidence>